<feature type="transmembrane region" description="Helical" evidence="17">
    <location>
        <begin position="14"/>
        <end position="34"/>
    </location>
</feature>
<keyword evidence="9 16" id="KW-0812">Transmembrane</keyword>
<proteinExistence type="inferred from homology"/>
<dbReference type="PROSITE" id="PS01315">
    <property type="entry name" value="CDS"/>
    <property type="match status" value="1"/>
</dbReference>
<evidence type="ECO:0000256" key="5">
    <source>
        <dbReference type="ARBA" id="ARBA00010185"/>
    </source>
</evidence>
<evidence type="ECO:0000256" key="7">
    <source>
        <dbReference type="ARBA" id="ARBA00022516"/>
    </source>
</evidence>
<evidence type="ECO:0000256" key="13">
    <source>
        <dbReference type="ARBA" id="ARBA00023136"/>
    </source>
</evidence>
<evidence type="ECO:0000256" key="14">
    <source>
        <dbReference type="ARBA" id="ARBA00023209"/>
    </source>
</evidence>
<evidence type="ECO:0000256" key="6">
    <source>
        <dbReference type="ARBA" id="ARBA00012487"/>
    </source>
</evidence>
<evidence type="ECO:0000256" key="3">
    <source>
        <dbReference type="ARBA" id="ARBA00005119"/>
    </source>
</evidence>
<dbReference type="Pfam" id="PF01148">
    <property type="entry name" value="CTP_transf_1"/>
    <property type="match status" value="1"/>
</dbReference>
<evidence type="ECO:0000256" key="8">
    <source>
        <dbReference type="ARBA" id="ARBA00022679"/>
    </source>
</evidence>
<gene>
    <name evidence="19" type="primary">LOC113799049</name>
</gene>
<keyword evidence="15" id="KW-1208">Phospholipid metabolism</keyword>
<comment type="pathway">
    <text evidence="3 16">Phospholipid metabolism; CDP-diacylglycerol biosynthesis; CDP-diacylglycerol from sn-glycerol 3-phosphate: step 3/3.</text>
</comment>
<dbReference type="InParanoid" id="A0A6P6YJK1"/>
<dbReference type="UniPathway" id="UPA00557">
    <property type="reaction ID" value="UER00614"/>
</dbReference>
<keyword evidence="14" id="KW-0594">Phospholipid biosynthesis</keyword>
<evidence type="ECO:0000256" key="1">
    <source>
        <dbReference type="ARBA" id="ARBA00001698"/>
    </source>
</evidence>
<evidence type="ECO:0000313" key="19">
    <source>
        <dbReference type="RefSeq" id="XP_027205440.1"/>
    </source>
</evidence>
<dbReference type="AlphaFoldDB" id="A0A6P6YJK1"/>
<protein>
    <recommendedName>
        <fullName evidence="6 16">Phosphatidate cytidylyltransferase</fullName>
        <ecNumber evidence="6 16">2.7.7.41</ecNumber>
    </recommendedName>
</protein>
<keyword evidence="7" id="KW-0444">Lipid biosynthesis</keyword>
<feature type="transmembrane region" description="Helical" evidence="17">
    <location>
        <begin position="69"/>
        <end position="91"/>
    </location>
</feature>
<evidence type="ECO:0000256" key="4">
    <source>
        <dbReference type="ARBA" id="ARBA00005189"/>
    </source>
</evidence>
<dbReference type="InterPro" id="IPR016720">
    <property type="entry name" value="PC_Trfase_euk"/>
</dbReference>
<keyword evidence="8 16" id="KW-0808">Transferase</keyword>
<dbReference type="RefSeq" id="XP_027205440.1">
    <property type="nucleotide sequence ID" value="XM_027349639.1"/>
</dbReference>
<evidence type="ECO:0000256" key="9">
    <source>
        <dbReference type="ARBA" id="ARBA00022692"/>
    </source>
</evidence>
<comment type="similarity">
    <text evidence="5 16">Belongs to the CDS family.</text>
</comment>
<dbReference type="Proteomes" id="UP000515146">
    <property type="component" value="Unplaced"/>
</dbReference>
<keyword evidence="12" id="KW-0443">Lipid metabolism</keyword>
<keyword evidence="10 16" id="KW-0548">Nucleotidyltransferase</keyword>
<comment type="subcellular location">
    <subcellularLocation>
        <location evidence="2">Membrane</location>
        <topology evidence="2">Multi-pass membrane protein</topology>
    </subcellularLocation>
</comment>
<dbReference type="GO" id="GO:0005789">
    <property type="term" value="C:endoplasmic reticulum membrane"/>
    <property type="evidence" value="ECO:0007669"/>
    <property type="project" value="TreeGrafter"/>
</dbReference>
<comment type="catalytic activity">
    <reaction evidence="1 16">
        <text>a 1,2-diacyl-sn-glycero-3-phosphate + CTP + H(+) = a CDP-1,2-diacyl-sn-glycerol + diphosphate</text>
        <dbReference type="Rhea" id="RHEA:16229"/>
        <dbReference type="ChEBI" id="CHEBI:15378"/>
        <dbReference type="ChEBI" id="CHEBI:33019"/>
        <dbReference type="ChEBI" id="CHEBI:37563"/>
        <dbReference type="ChEBI" id="CHEBI:58332"/>
        <dbReference type="ChEBI" id="CHEBI:58608"/>
        <dbReference type="EC" id="2.7.7.41"/>
    </reaction>
</comment>
<dbReference type="GO" id="GO:0004605">
    <property type="term" value="F:phosphatidate cytidylyltransferase activity"/>
    <property type="evidence" value="ECO:0007669"/>
    <property type="project" value="UniProtKB-EC"/>
</dbReference>
<name>A0A6P6YJK1_DERPT</name>
<organism evidence="18 19">
    <name type="scientific">Dermatophagoides pteronyssinus</name>
    <name type="common">European house dust mite</name>
    <dbReference type="NCBI Taxonomy" id="6956"/>
    <lineage>
        <taxon>Eukaryota</taxon>
        <taxon>Metazoa</taxon>
        <taxon>Ecdysozoa</taxon>
        <taxon>Arthropoda</taxon>
        <taxon>Chelicerata</taxon>
        <taxon>Arachnida</taxon>
        <taxon>Acari</taxon>
        <taxon>Acariformes</taxon>
        <taxon>Sarcoptiformes</taxon>
        <taxon>Astigmata</taxon>
        <taxon>Psoroptidia</taxon>
        <taxon>Analgoidea</taxon>
        <taxon>Pyroglyphidae</taxon>
        <taxon>Dermatophagoidinae</taxon>
        <taxon>Dermatophagoides</taxon>
    </lineage>
</organism>
<evidence type="ECO:0000256" key="15">
    <source>
        <dbReference type="ARBA" id="ARBA00023264"/>
    </source>
</evidence>
<dbReference type="InterPro" id="IPR000374">
    <property type="entry name" value="PC_trans"/>
</dbReference>
<evidence type="ECO:0000256" key="2">
    <source>
        <dbReference type="ARBA" id="ARBA00004141"/>
    </source>
</evidence>
<accession>A0A6P6YJK1</accession>
<dbReference type="PANTHER" id="PTHR13773:SF8">
    <property type="entry name" value="PHOSPHATIDATE CYTIDYLYLTRANSFERASE, PHOTORECEPTOR-SPECIFIC"/>
    <property type="match status" value="1"/>
</dbReference>
<reference evidence="19" key="1">
    <citation type="submission" date="2025-08" db="UniProtKB">
        <authorList>
            <consortium name="RefSeq"/>
        </authorList>
    </citation>
    <scope>IDENTIFICATION</scope>
    <source>
        <strain evidence="19">Airmid</strain>
    </source>
</reference>
<keyword evidence="18" id="KW-1185">Reference proteome</keyword>
<evidence type="ECO:0000313" key="18">
    <source>
        <dbReference type="Proteomes" id="UP000515146"/>
    </source>
</evidence>
<keyword evidence="13 17" id="KW-0472">Membrane</keyword>
<dbReference type="EC" id="2.7.7.41" evidence="6 16"/>
<evidence type="ECO:0000256" key="10">
    <source>
        <dbReference type="ARBA" id="ARBA00022695"/>
    </source>
</evidence>
<dbReference type="GO" id="GO:0016024">
    <property type="term" value="P:CDP-diacylglycerol biosynthetic process"/>
    <property type="evidence" value="ECO:0007669"/>
    <property type="project" value="UniProtKB-UniPathway"/>
</dbReference>
<dbReference type="OrthoDB" id="10260889at2759"/>
<evidence type="ECO:0000256" key="17">
    <source>
        <dbReference type="SAM" id="Phobius"/>
    </source>
</evidence>
<evidence type="ECO:0000256" key="12">
    <source>
        <dbReference type="ARBA" id="ARBA00023098"/>
    </source>
</evidence>
<sequence>MQGVSQVKVINSGLIWFLVSTTCVIINDTMAYIFGCSFGKTSLMHISPNKTVEGFSVSIFGRKIFFRHAWLDFFILGLVAAIFAPLGGFLASTFKRHLSIKDFGALIPGHGGITDRFDCQSIMAMFTWLYLRDLRRPLQMEHLRCEGRSAGGSVARIASRRLANFREFKTSACGAP</sequence>
<dbReference type="PANTHER" id="PTHR13773">
    <property type="entry name" value="PHOSPHATIDATE CYTIDYLYLTRANSFERASE"/>
    <property type="match status" value="1"/>
</dbReference>
<dbReference type="KEGG" id="dpte:113799049"/>
<evidence type="ECO:0000256" key="11">
    <source>
        <dbReference type="ARBA" id="ARBA00022989"/>
    </source>
</evidence>
<keyword evidence="11 17" id="KW-1133">Transmembrane helix</keyword>
<evidence type="ECO:0000256" key="16">
    <source>
        <dbReference type="RuleBase" id="RU003938"/>
    </source>
</evidence>
<comment type="pathway">
    <text evidence="4">Lipid metabolism.</text>
</comment>